<organism evidence="1 2">
    <name type="scientific">Kitasatospora kifunensis</name>
    <name type="common">Streptomyces kifunensis</name>
    <dbReference type="NCBI Taxonomy" id="58351"/>
    <lineage>
        <taxon>Bacteria</taxon>
        <taxon>Bacillati</taxon>
        <taxon>Actinomycetota</taxon>
        <taxon>Actinomycetes</taxon>
        <taxon>Kitasatosporales</taxon>
        <taxon>Streptomycetaceae</taxon>
        <taxon>Kitasatospora</taxon>
    </lineage>
</organism>
<proteinExistence type="predicted"/>
<keyword evidence="2" id="KW-1185">Reference proteome</keyword>
<gene>
    <name evidence="1" type="ORF">FHR34_005507</name>
</gene>
<evidence type="ECO:0000313" key="1">
    <source>
        <dbReference type="EMBL" id="MBB4926514.1"/>
    </source>
</evidence>
<evidence type="ECO:0000313" key="2">
    <source>
        <dbReference type="Proteomes" id="UP000540506"/>
    </source>
</evidence>
<dbReference type="AlphaFoldDB" id="A0A7W7R6Z6"/>
<dbReference type="Proteomes" id="UP000540506">
    <property type="component" value="Unassembled WGS sequence"/>
</dbReference>
<protein>
    <submittedName>
        <fullName evidence="1">Uncharacterized protein</fullName>
    </submittedName>
</protein>
<name>A0A7W7R6Z6_KITKI</name>
<dbReference type="EMBL" id="JACHJV010000001">
    <property type="protein sequence ID" value="MBB4926514.1"/>
    <property type="molecule type" value="Genomic_DNA"/>
</dbReference>
<dbReference type="RefSeq" id="WP_281404041.1">
    <property type="nucleotide sequence ID" value="NZ_JACHJV010000001.1"/>
</dbReference>
<comment type="caution">
    <text evidence="1">The sequence shown here is derived from an EMBL/GenBank/DDBJ whole genome shotgun (WGS) entry which is preliminary data.</text>
</comment>
<accession>A0A7W7R6Z6</accession>
<sequence>MLTVVDGAGNVVAAYAAGPAAKPGARILEGGENELFQDFFEG</sequence>
<reference evidence="1 2" key="1">
    <citation type="submission" date="2020-08" db="EMBL/GenBank/DDBJ databases">
        <title>Sequencing the genomes of 1000 actinobacteria strains.</title>
        <authorList>
            <person name="Klenk H.-P."/>
        </authorList>
    </citation>
    <scope>NUCLEOTIDE SEQUENCE [LARGE SCALE GENOMIC DNA]</scope>
    <source>
        <strain evidence="1 2">DSM 41654</strain>
    </source>
</reference>